<dbReference type="Proteomes" id="UP000235392">
    <property type="component" value="Unassembled WGS sequence"/>
</dbReference>
<dbReference type="AlphaFoldDB" id="A0A2N5UZY0"/>
<name>A0A2N5UZY0_9BASI</name>
<proteinExistence type="predicted"/>
<feature type="region of interest" description="Disordered" evidence="1">
    <location>
        <begin position="26"/>
        <end position="54"/>
    </location>
</feature>
<evidence type="ECO:0000313" key="3">
    <source>
        <dbReference type="Proteomes" id="UP000235392"/>
    </source>
</evidence>
<dbReference type="EMBL" id="PGCI01000069">
    <property type="protein sequence ID" value="PLW43312.1"/>
    <property type="molecule type" value="Genomic_DNA"/>
</dbReference>
<feature type="region of interest" description="Disordered" evidence="1">
    <location>
        <begin position="69"/>
        <end position="119"/>
    </location>
</feature>
<accession>A0A2N5UZY0</accession>
<organism evidence="2 3">
    <name type="scientific">Puccinia coronata f. sp. avenae</name>
    <dbReference type="NCBI Taxonomy" id="200324"/>
    <lineage>
        <taxon>Eukaryota</taxon>
        <taxon>Fungi</taxon>
        <taxon>Dikarya</taxon>
        <taxon>Basidiomycota</taxon>
        <taxon>Pucciniomycotina</taxon>
        <taxon>Pucciniomycetes</taxon>
        <taxon>Pucciniales</taxon>
        <taxon>Pucciniaceae</taxon>
        <taxon>Puccinia</taxon>
    </lineage>
</organism>
<reference evidence="2 3" key="1">
    <citation type="submission" date="2017-11" db="EMBL/GenBank/DDBJ databases">
        <title>De novo assembly and phasing of dikaryotic genomes from two isolates of Puccinia coronata f. sp. avenae, the causal agent of oat crown rust.</title>
        <authorList>
            <person name="Miller M.E."/>
            <person name="Zhang Y."/>
            <person name="Omidvar V."/>
            <person name="Sperschneider J."/>
            <person name="Schwessinger B."/>
            <person name="Raley C."/>
            <person name="Palmer J.M."/>
            <person name="Garnica D."/>
            <person name="Upadhyaya N."/>
            <person name="Rathjen J."/>
            <person name="Taylor J.M."/>
            <person name="Park R.F."/>
            <person name="Dodds P.N."/>
            <person name="Hirsch C.D."/>
            <person name="Kianian S.F."/>
            <person name="Figueroa M."/>
        </authorList>
    </citation>
    <scope>NUCLEOTIDE SEQUENCE [LARGE SCALE GENOMIC DNA]</scope>
    <source>
        <strain evidence="2">12SD80</strain>
    </source>
</reference>
<protein>
    <submittedName>
        <fullName evidence="2">Uncharacterized protein</fullName>
    </submittedName>
</protein>
<sequence>MTEQCPPGLSQPWGASLHNRGIHIYTPSSTPLDTSAPALSSCQTNGYPSQRNYPGPQLLLSSPLNIIGQQADTAPTMAQGLRNRQGPNNSTTSTSSSRRRTCTSRRNPSEDENAAMLQA</sequence>
<evidence type="ECO:0000256" key="1">
    <source>
        <dbReference type="SAM" id="MobiDB-lite"/>
    </source>
</evidence>
<feature type="compositionally biased region" description="Polar residues" evidence="1">
    <location>
        <begin position="26"/>
        <end position="52"/>
    </location>
</feature>
<gene>
    <name evidence="2" type="ORF">PCASD_06155</name>
</gene>
<comment type="caution">
    <text evidence="2">The sequence shown here is derived from an EMBL/GenBank/DDBJ whole genome shotgun (WGS) entry which is preliminary data.</text>
</comment>
<evidence type="ECO:0000313" key="2">
    <source>
        <dbReference type="EMBL" id="PLW43312.1"/>
    </source>
</evidence>